<proteinExistence type="predicted"/>
<organism evidence="2 3">
    <name type="scientific">Eimeria brunetti</name>
    <dbReference type="NCBI Taxonomy" id="51314"/>
    <lineage>
        <taxon>Eukaryota</taxon>
        <taxon>Sar</taxon>
        <taxon>Alveolata</taxon>
        <taxon>Apicomplexa</taxon>
        <taxon>Conoidasida</taxon>
        <taxon>Coccidia</taxon>
        <taxon>Eucoccidiorida</taxon>
        <taxon>Eimeriorina</taxon>
        <taxon>Eimeriidae</taxon>
        <taxon>Eimeria</taxon>
    </lineage>
</organism>
<evidence type="ECO:0000313" key="2">
    <source>
        <dbReference type="EMBL" id="CDJ49725.1"/>
    </source>
</evidence>
<evidence type="ECO:0000313" key="3">
    <source>
        <dbReference type="Proteomes" id="UP000030750"/>
    </source>
</evidence>
<dbReference type="OrthoDB" id="345393at2759"/>
<keyword evidence="3" id="KW-1185">Reference proteome</keyword>
<protein>
    <recommendedName>
        <fullName evidence="1">ISP3 C-terminal domain-containing protein</fullName>
    </recommendedName>
</protein>
<dbReference type="Proteomes" id="UP000030750">
    <property type="component" value="Unassembled WGS sequence"/>
</dbReference>
<gene>
    <name evidence="2" type="ORF">EBH_0067020</name>
</gene>
<dbReference type="InterPro" id="IPR041296">
    <property type="entry name" value="ISP3_C"/>
</dbReference>
<feature type="domain" description="ISP3 C-terminal" evidence="1">
    <location>
        <begin position="43"/>
        <end position="149"/>
    </location>
</feature>
<dbReference type="EMBL" id="HG711822">
    <property type="protein sequence ID" value="CDJ49725.1"/>
    <property type="molecule type" value="Genomic_DNA"/>
</dbReference>
<reference evidence="2" key="2">
    <citation type="submission" date="2013-10" db="EMBL/GenBank/DDBJ databases">
        <authorList>
            <person name="Aslett M."/>
        </authorList>
    </citation>
    <scope>NUCLEOTIDE SEQUENCE [LARGE SCALE GENOMIC DNA]</scope>
    <source>
        <strain evidence="2">Houghton</strain>
    </source>
</reference>
<dbReference type="InterPro" id="IPR011993">
    <property type="entry name" value="PH-like_dom_sf"/>
</dbReference>
<name>U6LPK1_9EIME</name>
<dbReference type="AlphaFoldDB" id="U6LPK1"/>
<dbReference type="VEuPathDB" id="ToxoDB:EBH_0067020"/>
<dbReference type="Gene3D" id="2.30.29.30">
    <property type="entry name" value="Pleckstrin-homology domain (PH domain)/Phosphotyrosine-binding domain (PTB)"/>
    <property type="match status" value="1"/>
</dbReference>
<sequence>MGNSPCSICCGIEGEEESNITLQQQQQARAPAGLKKLTPQQYDSWLQRHAQGSGVEVLFPDGQRIQCKLTLDSGREILTLAFKDKVRSIPYKDVDCWIYGPSAVDQASADAQLLKDPKVVGFRLSTSGRAIAVAFEDTEGALCFVRFLEQILENRKEPADQTSAAAAAAAAAAKLTAASLCV</sequence>
<reference evidence="2" key="1">
    <citation type="submission" date="2013-10" db="EMBL/GenBank/DDBJ databases">
        <title>Genomic analysis of the causative agents of coccidiosis in chickens.</title>
        <authorList>
            <person name="Reid A.J."/>
            <person name="Blake D."/>
            <person name="Billington K."/>
            <person name="Browne H."/>
            <person name="Dunn M."/>
            <person name="Hung S."/>
            <person name="Kawahara F."/>
            <person name="Miranda-Saavedra D."/>
            <person name="Mourier T."/>
            <person name="Nagra H."/>
            <person name="Otto T.D."/>
            <person name="Rawlings N."/>
            <person name="Sanchez A."/>
            <person name="Sanders M."/>
            <person name="Subramaniam C."/>
            <person name="Tay Y."/>
            <person name="Dear P."/>
            <person name="Doerig C."/>
            <person name="Gruber A."/>
            <person name="Parkinson J."/>
            <person name="Shirley M."/>
            <person name="Wan K.L."/>
            <person name="Berriman M."/>
            <person name="Tomley F."/>
            <person name="Pain A."/>
        </authorList>
    </citation>
    <scope>NUCLEOTIDE SEQUENCE [LARGE SCALE GENOMIC DNA]</scope>
    <source>
        <strain evidence="2">Houghton</strain>
    </source>
</reference>
<accession>U6LPK1</accession>
<evidence type="ECO:0000259" key="1">
    <source>
        <dbReference type="Pfam" id="PF18045"/>
    </source>
</evidence>
<dbReference type="Pfam" id="PF18045">
    <property type="entry name" value="ISP3_C"/>
    <property type="match status" value="1"/>
</dbReference>